<dbReference type="HOGENOM" id="CLU_020821_1_0_1"/>
<feature type="compositionally biased region" description="Polar residues" evidence="1">
    <location>
        <begin position="23"/>
        <end position="37"/>
    </location>
</feature>
<accession>Q0UNQ8</accession>
<organism evidence="3 4">
    <name type="scientific">Phaeosphaeria nodorum (strain SN15 / ATCC MYA-4574 / FGSC 10173)</name>
    <name type="common">Glume blotch fungus</name>
    <name type="synonym">Parastagonospora nodorum</name>
    <dbReference type="NCBI Taxonomy" id="321614"/>
    <lineage>
        <taxon>Eukaryota</taxon>
        <taxon>Fungi</taxon>
        <taxon>Dikarya</taxon>
        <taxon>Ascomycota</taxon>
        <taxon>Pezizomycotina</taxon>
        <taxon>Dothideomycetes</taxon>
        <taxon>Pleosporomycetidae</taxon>
        <taxon>Pleosporales</taxon>
        <taxon>Pleosporineae</taxon>
        <taxon>Phaeosphaeriaceae</taxon>
        <taxon>Parastagonospora</taxon>
    </lineage>
</organism>
<feature type="region of interest" description="Disordered" evidence="1">
    <location>
        <begin position="1"/>
        <end position="37"/>
    </location>
</feature>
<dbReference type="PANTHER" id="PTHR37576:SF2">
    <property type="entry name" value="DEFECT AT LOW TEMPERATURE PROTEIN 1"/>
    <property type="match status" value="1"/>
</dbReference>
<dbReference type="InParanoid" id="Q0UNQ8"/>
<keyword evidence="2" id="KW-1133">Transmembrane helix</keyword>
<dbReference type="VEuPathDB" id="FungiDB:JI435_066060"/>
<evidence type="ECO:0000313" key="3">
    <source>
        <dbReference type="EMBL" id="EAT86437.1"/>
    </source>
</evidence>
<evidence type="ECO:0000313" key="4">
    <source>
        <dbReference type="Proteomes" id="UP000001055"/>
    </source>
</evidence>
<keyword evidence="2" id="KW-0812">Transmembrane</keyword>
<dbReference type="OMA" id="ANMSDEW"/>
<dbReference type="eggNOG" id="ENOG502SN08">
    <property type="taxonomic scope" value="Eukaryota"/>
</dbReference>
<feature type="transmembrane region" description="Helical" evidence="2">
    <location>
        <begin position="62"/>
        <end position="82"/>
    </location>
</feature>
<feature type="transmembrane region" description="Helical" evidence="2">
    <location>
        <begin position="102"/>
        <end position="120"/>
    </location>
</feature>
<evidence type="ECO:0000256" key="2">
    <source>
        <dbReference type="SAM" id="Phobius"/>
    </source>
</evidence>
<dbReference type="GeneID" id="5973851"/>
<protein>
    <submittedName>
        <fullName evidence="3">Uncharacterized protein</fullName>
    </submittedName>
</protein>
<feature type="compositionally biased region" description="Basic and acidic residues" evidence="1">
    <location>
        <begin position="11"/>
        <end position="22"/>
    </location>
</feature>
<dbReference type="Proteomes" id="UP000001055">
    <property type="component" value="Unassembled WGS sequence"/>
</dbReference>
<dbReference type="InterPro" id="IPR021514">
    <property type="entry name" value="DUF3176"/>
</dbReference>
<dbReference type="EMBL" id="CH445333">
    <property type="protein sequence ID" value="EAT86437.1"/>
    <property type="molecule type" value="Genomic_DNA"/>
</dbReference>
<feature type="transmembrane region" description="Helical" evidence="2">
    <location>
        <begin position="538"/>
        <end position="559"/>
    </location>
</feature>
<gene>
    <name evidence="3" type="ORF">SNOG_06606</name>
</gene>
<keyword evidence="2" id="KW-0472">Membrane</keyword>
<dbReference type="AlphaFoldDB" id="Q0UNQ8"/>
<name>Q0UNQ8_PHANO</name>
<dbReference type="KEGG" id="pno:SNOG_06606"/>
<proteinExistence type="predicted"/>
<dbReference type="PANTHER" id="PTHR37576">
    <property type="entry name" value="DEFECT AT LOW TEMPERATURE PROTEIN 1"/>
    <property type="match status" value="1"/>
</dbReference>
<reference evidence="4" key="1">
    <citation type="journal article" date="2007" name="Plant Cell">
        <title>Dothideomycete-plant interactions illuminated by genome sequencing and EST analysis of the wheat pathogen Stagonospora nodorum.</title>
        <authorList>
            <person name="Hane J.K."/>
            <person name="Lowe R.G."/>
            <person name="Solomon P.S."/>
            <person name="Tan K.C."/>
            <person name="Schoch C.L."/>
            <person name="Spatafora J.W."/>
            <person name="Crous P.W."/>
            <person name="Kodira C."/>
            <person name="Birren B.W."/>
            <person name="Galagan J.E."/>
            <person name="Torriani S.F."/>
            <person name="McDonald B.A."/>
            <person name="Oliver R.P."/>
        </authorList>
    </citation>
    <scope>NUCLEOTIDE SEQUENCE [LARGE SCALE GENOMIC DNA]</scope>
    <source>
        <strain evidence="4">SN15 / ATCC MYA-4574 / FGSC 10173</strain>
    </source>
</reference>
<dbReference type="RefSeq" id="XP_001796972.1">
    <property type="nucleotide sequence ID" value="XM_001796920.1"/>
</dbReference>
<sequence length="628" mass="69321">MTSPLIQPSYKRVDGRDSDHATETNTTTGLRLPPQEQNLENDMCNTKHTHLKRRSTQVPLQGPAALLSIALLTGAAVGVLLASRGSPIERWKLKNVNIQPQVWLSILSAIMDGLTMFALAKAAEITFWRRAARGTTLRSMYNLYESQSILGALKNILCLCGDKLAAVSVLCLVSALRGPLFQRASMIDGNAMLNTTGSLGIKVAQLVPPNFLFQGSIGDRLLFDGVYDAYVERAPISIRVTGNEEACGDHCESKVKLMHFRGYGFKIWCSDVSFIPWDNSPNSTVIQMYQDPENQIGSAVPAFNSSAVLASGMDDSISNRSDNTDRNAKIATEHKGIFQVTNLFKSEPICGGDLSLRKCSLHHAVVEYDIALTNGTMSLRSENWQDDKVLFETPTWHLPTPPFPTIFDNPAYPWSPSEHWVSWYMAEFNEEISIYSEGDGGPFAGANIRLSLAKRFIDGDINNVSCSTTFRDPTQFVLNRLREIVFRTAVAAAAVADSVLLFGNAELAEQALSRTQNWTQNIDVIGQRHFVAYTMNTTYLVCAVIVSLLAVVAILPLYWDAKGDIVVLRSFNPLDVAHVFGAPILRDLNEADVRSYVQKEEGLKRVRCSVEQSESSEDVGLVRVMTKG</sequence>
<evidence type="ECO:0000256" key="1">
    <source>
        <dbReference type="SAM" id="MobiDB-lite"/>
    </source>
</evidence>
<dbReference type="Pfam" id="PF11374">
    <property type="entry name" value="DUF3176"/>
    <property type="match status" value="1"/>
</dbReference>